<organism evidence="1 2">
    <name type="scientific">Polyangium spumosum</name>
    <dbReference type="NCBI Taxonomy" id="889282"/>
    <lineage>
        <taxon>Bacteria</taxon>
        <taxon>Pseudomonadati</taxon>
        <taxon>Myxococcota</taxon>
        <taxon>Polyangia</taxon>
        <taxon>Polyangiales</taxon>
        <taxon>Polyangiaceae</taxon>
        <taxon>Polyangium</taxon>
    </lineage>
</organism>
<keyword evidence="2" id="KW-1185">Reference proteome</keyword>
<dbReference type="RefSeq" id="WP_153821311.1">
    <property type="nucleotide sequence ID" value="NZ_WJIE01000006.1"/>
</dbReference>
<name>A0A6N7PUH6_9BACT</name>
<protein>
    <recommendedName>
        <fullName evidence="3">HEPN domain-containing protein</fullName>
    </recommendedName>
</protein>
<accession>A0A6N7PUH6</accession>
<evidence type="ECO:0000313" key="2">
    <source>
        <dbReference type="Proteomes" id="UP000440224"/>
    </source>
</evidence>
<sequence length="185" mass="20195">MSNLASSNGDDYPAAAAKHLEDARTLLDAQRHDGAAYLAGYVVECSLRSVVMIGRLAKEAEATAIELGRKGQKVNLRRELQPTGSTLRRFRGEARREARERGRDHDLGDLAEATTGYTAVLAPYVARYAPTINPKNPPFGWQAKFTDIRYHAEGAVKDATAWVKEAEAVYVSTVGAMMRDGLVTS</sequence>
<evidence type="ECO:0008006" key="3">
    <source>
        <dbReference type="Google" id="ProtNLM"/>
    </source>
</evidence>
<dbReference type="AlphaFoldDB" id="A0A6N7PUH6"/>
<evidence type="ECO:0000313" key="1">
    <source>
        <dbReference type="EMBL" id="MRG94456.1"/>
    </source>
</evidence>
<dbReference type="EMBL" id="WJIE01000006">
    <property type="protein sequence ID" value="MRG94456.1"/>
    <property type="molecule type" value="Genomic_DNA"/>
</dbReference>
<reference evidence="1 2" key="1">
    <citation type="submission" date="2019-10" db="EMBL/GenBank/DDBJ databases">
        <title>A soil myxobacterium in the family Polyangiaceae.</title>
        <authorList>
            <person name="Li Y."/>
            <person name="Wang J."/>
        </authorList>
    </citation>
    <scope>NUCLEOTIDE SEQUENCE [LARGE SCALE GENOMIC DNA]</scope>
    <source>
        <strain evidence="1 2">DSM 14734</strain>
    </source>
</reference>
<gene>
    <name evidence="1" type="ORF">GF068_21405</name>
</gene>
<dbReference type="Proteomes" id="UP000440224">
    <property type="component" value="Unassembled WGS sequence"/>
</dbReference>
<proteinExistence type="predicted"/>
<comment type="caution">
    <text evidence="1">The sequence shown here is derived from an EMBL/GenBank/DDBJ whole genome shotgun (WGS) entry which is preliminary data.</text>
</comment>
<dbReference type="OrthoDB" id="5183931at2"/>